<name>A0A316UY87_9BASI</name>
<evidence type="ECO:0000259" key="2">
    <source>
        <dbReference type="PROSITE" id="PS00028"/>
    </source>
</evidence>
<dbReference type="EMBL" id="KZ819662">
    <property type="protein sequence ID" value="PWN30277.1"/>
    <property type="molecule type" value="Genomic_DNA"/>
</dbReference>
<accession>A0A316UY87</accession>
<sequence length="126" mass="13827">MTRPVQCSVCEEWFPNSADRSQVRGAPCAISCHERAHDHLSARKLVALDLPFSSHLSSLRSLRMRGGAPTSRCGIGGCERRFPSPELLVRHQLAIHGRVTEQALEEESSDVMDGEDQEAESKKGGS</sequence>
<protein>
    <recommendedName>
        <fullName evidence="2">C2H2-type domain-containing protein</fullName>
    </recommendedName>
</protein>
<feature type="region of interest" description="Disordered" evidence="1">
    <location>
        <begin position="102"/>
        <end position="126"/>
    </location>
</feature>
<evidence type="ECO:0000313" key="4">
    <source>
        <dbReference type="Proteomes" id="UP000245884"/>
    </source>
</evidence>
<feature type="compositionally biased region" description="Acidic residues" evidence="1">
    <location>
        <begin position="103"/>
        <end position="118"/>
    </location>
</feature>
<evidence type="ECO:0000313" key="3">
    <source>
        <dbReference type="EMBL" id="PWN30277.1"/>
    </source>
</evidence>
<dbReference type="PROSITE" id="PS00028">
    <property type="entry name" value="ZINC_FINGER_C2H2_1"/>
    <property type="match status" value="1"/>
</dbReference>
<dbReference type="InterPro" id="IPR013087">
    <property type="entry name" value="Znf_C2H2_type"/>
</dbReference>
<dbReference type="GeneID" id="37031725"/>
<dbReference type="Proteomes" id="UP000245884">
    <property type="component" value="Unassembled WGS sequence"/>
</dbReference>
<dbReference type="AlphaFoldDB" id="A0A316UY87"/>
<evidence type="ECO:0000256" key="1">
    <source>
        <dbReference type="SAM" id="MobiDB-lite"/>
    </source>
</evidence>
<gene>
    <name evidence="3" type="ORF">BDZ90DRAFT_8690</name>
</gene>
<proteinExistence type="predicted"/>
<reference evidence="3 4" key="1">
    <citation type="journal article" date="2018" name="Mol. Biol. Evol.">
        <title>Broad Genomic Sampling Reveals a Smut Pathogenic Ancestry of the Fungal Clade Ustilaginomycotina.</title>
        <authorList>
            <person name="Kijpornyongpan T."/>
            <person name="Mondo S.J."/>
            <person name="Barry K."/>
            <person name="Sandor L."/>
            <person name="Lee J."/>
            <person name="Lipzen A."/>
            <person name="Pangilinan J."/>
            <person name="LaButti K."/>
            <person name="Hainaut M."/>
            <person name="Henrissat B."/>
            <person name="Grigoriev I.V."/>
            <person name="Spatafora J.W."/>
            <person name="Aime M.C."/>
        </authorList>
    </citation>
    <scope>NUCLEOTIDE SEQUENCE [LARGE SCALE GENOMIC DNA]</scope>
    <source>
        <strain evidence="3 4">MCA 5214</strain>
    </source>
</reference>
<keyword evidence="4" id="KW-1185">Reference proteome</keyword>
<dbReference type="RefSeq" id="XP_025364889.1">
    <property type="nucleotide sequence ID" value="XM_025509902.1"/>
</dbReference>
<feature type="domain" description="C2H2-type" evidence="2">
    <location>
        <begin position="73"/>
        <end position="96"/>
    </location>
</feature>
<organism evidence="3 4">
    <name type="scientific">Jaminaea rosea</name>
    <dbReference type="NCBI Taxonomy" id="1569628"/>
    <lineage>
        <taxon>Eukaryota</taxon>
        <taxon>Fungi</taxon>
        <taxon>Dikarya</taxon>
        <taxon>Basidiomycota</taxon>
        <taxon>Ustilaginomycotina</taxon>
        <taxon>Exobasidiomycetes</taxon>
        <taxon>Microstromatales</taxon>
        <taxon>Microstromatales incertae sedis</taxon>
        <taxon>Jaminaea</taxon>
    </lineage>
</organism>